<evidence type="ECO:0008006" key="3">
    <source>
        <dbReference type="Google" id="ProtNLM"/>
    </source>
</evidence>
<organism evidence="1 2">
    <name type="scientific">Chryseobacterium viscerum</name>
    <dbReference type="NCBI Taxonomy" id="1037377"/>
    <lineage>
        <taxon>Bacteria</taxon>
        <taxon>Pseudomonadati</taxon>
        <taxon>Bacteroidota</taxon>
        <taxon>Flavobacteriia</taxon>
        <taxon>Flavobacteriales</taxon>
        <taxon>Weeksellaceae</taxon>
        <taxon>Chryseobacterium group</taxon>
        <taxon>Chryseobacterium</taxon>
    </lineage>
</organism>
<dbReference type="Proteomes" id="UP000326384">
    <property type="component" value="Unassembled WGS sequence"/>
</dbReference>
<gene>
    <name evidence="1" type="ORF">F8D52_16130</name>
</gene>
<evidence type="ECO:0000313" key="2">
    <source>
        <dbReference type="Proteomes" id="UP000326384"/>
    </source>
</evidence>
<dbReference type="RefSeq" id="WP_152290616.1">
    <property type="nucleotide sequence ID" value="NZ_VTPV01000009.1"/>
</dbReference>
<comment type="caution">
    <text evidence="1">The sequence shown here is derived from an EMBL/GenBank/DDBJ whole genome shotgun (WGS) entry which is preliminary data.</text>
</comment>
<sequence length="382" mass="45919">MKYLFFLLLFFAAFSPSQIIKDSILGKPKFVKESVIFLNNAGPYTFMNGDNEYGHATKMTPNNLRKSMRDTWFETYFCRYINNETYYDRNRNIVKETWYYKSGEIVDDYTYAYDHLNRLVIKKSKNKYSETSHNYFYEKDSKTPKFGEYYYNRENTAEKYGGNFELSKPLFVSKFDILTRTDSLFAITNDIWKKMNDSAYIRDQDSIFHKKLSNVKIYNNQYKVIEEKFFDYKSDYPNKKTSLGAHLKYEYDELGNLIKQTSFKNGKISSFIIFENGKKVKKEDIDGGRIISTVYTYTKDQKLQRETIYYNDNIWNDIRFEFRGNYITKLFYLDKTGKGNKEIVPTVVNFKYKFDKQKNWTEVVKNVDGKDLYKWIRKIEYY</sequence>
<dbReference type="EMBL" id="VTPV01000009">
    <property type="protein sequence ID" value="KAB1229799.1"/>
    <property type="molecule type" value="Genomic_DNA"/>
</dbReference>
<protein>
    <recommendedName>
        <fullName evidence="3">Sugar-binding protein</fullName>
    </recommendedName>
</protein>
<name>A0A5N4BMZ7_9FLAO</name>
<keyword evidence="2" id="KW-1185">Reference proteome</keyword>
<evidence type="ECO:0000313" key="1">
    <source>
        <dbReference type="EMBL" id="KAB1229799.1"/>
    </source>
</evidence>
<accession>A0A5N4BMZ7</accession>
<proteinExistence type="predicted"/>
<reference evidence="1 2" key="1">
    <citation type="journal article" date="2019" name="Stand. Genomic Sci.">
        <title>Draft Whole-Genome Sequence of a Novel Chryseobacterium viscerum Strain Isolated from Fresh Water at Dripping Springs, New Mexico.</title>
        <authorList>
            <person name="Kyndt J.A."/>
            <person name="Moore T.C."/>
        </authorList>
    </citation>
    <scope>NUCLEOTIDE SEQUENCE [LARGE SCALE GENOMIC DNA]</scope>
    <source>
        <strain evidence="1 2">DPS</strain>
    </source>
</reference>